<reference evidence="2" key="1">
    <citation type="submission" date="2022-11" db="UniProtKB">
        <authorList>
            <consortium name="WormBaseParasite"/>
        </authorList>
    </citation>
    <scope>IDENTIFICATION</scope>
</reference>
<dbReference type="Proteomes" id="UP000887574">
    <property type="component" value="Unplaced"/>
</dbReference>
<evidence type="ECO:0000313" key="1">
    <source>
        <dbReference type="Proteomes" id="UP000887574"/>
    </source>
</evidence>
<protein>
    <submittedName>
        <fullName evidence="2">Uncharacterized protein</fullName>
    </submittedName>
</protein>
<proteinExistence type="predicted"/>
<organism evidence="1 2">
    <name type="scientific">Ditylenchus dipsaci</name>
    <dbReference type="NCBI Taxonomy" id="166011"/>
    <lineage>
        <taxon>Eukaryota</taxon>
        <taxon>Metazoa</taxon>
        <taxon>Ecdysozoa</taxon>
        <taxon>Nematoda</taxon>
        <taxon>Chromadorea</taxon>
        <taxon>Rhabditida</taxon>
        <taxon>Tylenchina</taxon>
        <taxon>Tylenchomorpha</taxon>
        <taxon>Sphaerularioidea</taxon>
        <taxon>Anguinidae</taxon>
        <taxon>Anguininae</taxon>
        <taxon>Ditylenchus</taxon>
    </lineage>
</organism>
<dbReference type="WBParaSite" id="jg22689">
    <property type="protein sequence ID" value="jg22689"/>
    <property type="gene ID" value="jg22689"/>
</dbReference>
<sequence length="87" mass="10094">MLGLEEVKRTRKKNTKPQSLSFLEVLVEFSPRLVRQDKMAVLRYLEKHCPYTPAQVATTLSGCLLYSVKLLTVDIRIDCLSLRHEFQ</sequence>
<name>A0A915DQW5_9BILA</name>
<evidence type="ECO:0000313" key="2">
    <source>
        <dbReference type="WBParaSite" id="jg22689"/>
    </source>
</evidence>
<keyword evidence="1" id="KW-1185">Reference proteome</keyword>
<accession>A0A915DQW5</accession>
<dbReference type="AlphaFoldDB" id="A0A915DQW5"/>